<proteinExistence type="predicted"/>
<dbReference type="PANTHER" id="PTHR13774">
    <property type="entry name" value="PHENAZINE BIOSYNTHESIS PROTEIN"/>
    <property type="match status" value="1"/>
</dbReference>
<dbReference type="NCBIfam" id="TIGR00654">
    <property type="entry name" value="PhzF_family"/>
    <property type="match status" value="1"/>
</dbReference>
<accession>A0A0H5DUC1</accession>
<dbReference type="GO" id="GO:0016853">
    <property type="term" value="F:isomerase activity"/>
    <property type="evidence" value="ECO:0007669"/>
    <property type="project" value="TreeGrafter"/>
</dbReference>
<sequence>MRTYPMVHTDAFTDVLFGGNPTATILEADSLSEQEMKKIAIEMNHSETAFILKSRLGDLRLRYFTRTGDEIDFCGHATVGAMIAYVHQEGEMSEGPSAFVLETNRGLLKIWVEGNTVEMELPEVELVPISITHDELEEAFGFPVLDKSRPLMMDKNNNYLYAAAASFSQLQDLKPDFAGLRAFCEKYKLIIVCLSYPEVFDKESSLHSRGFAPWVGVPEDPFTGSMQGGAYLYAKKQGWIGEKTEIAVEQGHIMGRPGKAIVKVADPRKMYLKASGKRFFKTTITLE</sequence>
<dbReference type="Pfam" id="PF02567">
    <property type="entry name" value="PhzC-PhzF"/>
    <property type="match status" value="1"/>
</dbReference>
<evidence type="ECO:0000256" key="1">
    <source>
        <dbReference type="PIRSR" id="PIRSR016184-1"/>
    </source>
</evidence>
<feature type="active site" evidence="1">
    <location>
        <position position="47"/>
    </location>
</feature>
<organism evidence="2 3">
    <name type="scientific">Estrella lausannensis</name>
    <dbReference type="NCBI Taxonomy" id="483423"/>
    <lineage>
        <taxon>Bacteria</taxon>
        <taxon>Pseudomonadati</taxon>
        <taxon>Chlamydiota</taxon>
        <taxon>Chlamydiia</taxon>
        <taxon>Parachlamydiales</taxon>
        <taxon>Candidatus Criblamydiaceae</taxon>
        <taxon>Estrella</taxon>
    </lineage>
</organism>
<dbReference type="GO" id="GO:0005737">
    <property type="term" value="C:cytoplasm"/>
    <property type="evidence" value="ECO:0007669"/>
    <property type="project" value="TreeGrafter"/>
</dbReference>
<dbReference type="OrthoDB" id="9788221at2"/>
<dbReference type="InterPro" id="IPR003719">
    <property type="entry name" value="Phenazine_PhzF-like"/>
</dbReference>
<keyword evidence="3" id="KW-1185">Reference proteome</keyword>
<evidence type="ECO:0000313" key="3">
    <source>
        <dbReference type="Proteomes" id="UP000220251"/>
    </source>
</evidence>
<name>A0A0H5DUC1_9BACT</name>
<dbReference type="EMBL" id="CWGJ01000028">
    <property type="protein sequence ID" value="CRX39529.1"/>
    <property type="molecule type" value="Genomic_DNA"/>
</dbReference>
<dbReference type="SUPFAM" id="SSF54506">
    <property type="entry name" value="Diaminopimelate epimerase-like"/>
    <property type="match status" value="1"/>
</dbReference>
<dbReference type="RefSeq" id="WP_098039390.1">
    <property type="nucleotide sequence ID" value="NZ_CWGJ01000028.1"/>
</dbReference>
<dbReference type="Proteomes" id="UP000220251">
    <property type="component" value="Unassembled WGS sequence"/>
</dbReference>
<protein>
    <recommendedName>
        <fullName evidence="4">PhzF family phenazine biosynthesis protein</fullName>
    </recommendedName>
</protein>
<dbReference type="AlphaFoldDB" id="A0A0H5DUC1"/>
<evidence type="ECO:0000313" key="2">
    <source>
        <dbReference type="EMBL" id="CRX39529.1"/>
    </source>
</evidence>
<evidence type="ECO:0008006" key="4">
    <source>
        <dbReference type="Google" id="ProtNLM"/>
    </source>
</evidence>
<dbReference type="PIRSF" id="PIRSF016184">
    <property type="entry name" value="PhzC_PhzF"/>
    <property type="match status" value="1"/>
</dbReference>
<dbReference type="Gene3D" id="3.10.310.10">
    <property type="entry name" value="Diaminopimelate Epimerase, Chain A, domain 1"/>
    <property type="match status" value="2"/>
</dbReference>
<gene>
    <name evidence="2" type="ORF">ELAC_2209</name>
</gene>
<reference evidence="3" key="1">
    <citation type="submission" date="2015-06" db="EMBL/GenBank/DDBJ databases">
        <authorList>
            <person name="Bertelli C."/>
        </authorList>
    </citation>
    <scope>NUCLEOTIDE SEQUENCE [LARGE SCALE GENOMIC DNA]</scope>
    <source>
        <strain evidence="3">CRIB-30</strain>
    </source>
</reference>